<dbReference type="InterPro" id="IPR008457">
    <property type="entry name" value="Cu-R_CopD_dom"/>
</dbReference>
<feature type="transmembrane region" description="Helical" evidence="1">
    <location>
        <begin position="6"/>
        <end position="33"/>
    </location>
</feature>
<keyword evidence="4" id="KW-1185">Reference proteome</keyword>
<evidence type="ECO:0000313" key="3">
    <source>
        <dbReference type="EMBL" id="GAA0663839.1"/>
    </source>
</evidence>
<dbReference type="RefSeq" id="WP_343772346.1">
    <property type="nucleotide sequence ID" value="NZ_BAAADV010000001.1"/>
</dbReference>
<keyword evidence="1" id="KW-0472">Membrane</keyword>
<dbReference type="GO" id="GO:0016020">
    <property type="term" value="C:membrane"/>
    <property type="evidence" value="ECO:0007669"/>
    <property type="project" value="InterPro"/>
</dbReference>
<accession>A0AAV3T4Z6</accession>
<feature type="domain" description="Copper resistance protein D" evidence="2">
    <location>
        <begin position="51"/>
        <end position="146"/>
    </location>
</feature>
<evidence type="ECO:0000256" key="1">
    <source>
        <dbReference type="SAM" id="Phobius"/>
    </source>
</evidence>
<keyword evidence="1" id="KW-0812">Transmembrane</keyword>
<sequence>MAIVEAAAVVIHTIFAAVWVGSVVFMTVSVLPMAKDGLLDPEAVERASGTLTRITRWSALLLLATGSYMASEFYTAEGLFGSGSGHLVLTMVALWLVLTGLLEMTTRRLEDGLQAKRVRAPAAETETWFRAASVVGLALLTVAGLLSSPGLI</sequence>
<gene>
    <name evidence="3" type="ORF">GCM10009020_05750</name>
</gene>
<dbReference type="Pfam" id="PF05425">
    <property type="entry name" value="CopD"/>
    <property type="match status" value="1"/>
</dbReference>
<keyword evidence="1" id="KW-1133">Transmembrane helix</keyword>
<feature type="transmembrane region" description="Helical" evidence="1">
    <location>
        <begin position="86"/>
        <end position="106"/>
    </location>
</feature>
<dbReference type="Proteomes" id="UP001500420">
    <property type="component" value="Unassembled WGS sequence"/>
</dbReference>
<dbReference type="AlphaFoldDB" id="A0AAV3T4Z6"/>
<proteinExistence type="predicted"/>
<evidence type="ECO:0000259" key="2">
    <source>
        <dbReference type="Pfam" id="PF05425"/>
    </source>
</evidence>
<comment type="caution">
    <text evidence="3">The sequence shown here is derived from an EMBL/GenBank/DDBJ whole genome shotgun (WGS) entry which is preliminary data.</text>
</comment>
<evidence type="ECO:0000313" key="4">
    <source>
        <dbReference type="Proteomes" id="UP001500420"/>
    </source>
</evidence>
<dbReference type="EMBL" id="BAAADV010000001">
    <property type="protein sequence ID" value="GAA0663839.1"/>
    <property type="molecule type" value="Genomic_DNA"/>
</dbReference>
<organism evidence="3 4">
    <name type="scientific">Natronoarchaeum mannanilyticum</name>
    <dbReference type="NCBI Taxonomy" id="926360"/>
    <lineage>
        <taxon>Archaea</taxon>
        <taxon>Methanobacteriati</taxon>
        <taxon>Methanobacteriota</taxon>
        <taxon>Stenosarchaea group</taxon>
        <taxon>Halobacteria</taxon>
        <taxon>Halobacteriales</taxon>
        <taxon>Natronoarchaeaceae</taxon>
    </lineage>
</organism>
<protein>
    <recommendedName>
        <fullName evidence="2">Copper resistance protein D domain-containing protein</fullName>
    </recommendedName>
</protein>
<name>A0AAV3T4Z6_9EURY</name>
<feature type="transmembrane region" description="Helical" evidence="1">
    <location>
        <begin position="127"/>
        <end position="146"/>
    </location>
</feature>
<reference evidence="3 4" key="1">
    <citation type="journal article" date="2019" name="Int. J. Syst. Evol. Microbiol.">
        <title>The Global Catalogue of Microorganisms (GCM) 10K type strain sequencing project: providing services to taxonomists for standard genome sequencing and annotation.</title>
        <authorList>
            <consortium name="The Broad Institute Genomics Platform"/>
            <consortium name="The Broad Institute Genome Sequencing Center for Infectious Disease"/>
            <person name="Wu L."/>
            <person name="Ma J."/>
        </authorList>
    </citation>
    <scope>NUCLEOTIDE SEQUENCE [LARGE SCALE GENOMIC DNA]</scope>
    <source>
        <strain evidence="3 4">JCM 16328</strain>
    </source>
</reference>